<proteinExistence type="inferred from homology"/>
<evidence type="ECO:0000256" key="10">
    <source>
        <dbReference type="SAM" id="MobiDB-lite"/>
    </source>
</evidence>
<keyword evidence="5 9" id="KW-0450">Lipoyl</keyword>
<feature type="domain" description="Lipoyl-binding" evidence="11">
    <location>
        <begin position="3"/>
        <end position="77"/>
    </location>
</feature>
<dbReference type="FunFam" id="2.40.50.100:FF:000009">
    <property type="entry name" value="Acetyltransferase component of pyruvate dehydrogenase complex"/>
    <property type="match status" value="3"/>
</dbReference>
<name>A0A1J0KV77_9GAMM</name>
<dbReference type="Pfam" id="PF00198">
    <property type="entry name" value="2-oxoacid_dh"/>
    <property type="match status" value="1"/>
</dbReference>
<dbReference type="InterPro" id="IPR006256">
    <property type="entry name" value="AcTrfase_Pyrv_DH_cplx"/>
</dbReference>
<dbReference type="RefSeq" id="WP_071663733.1">
    <property type="nucleotide sequence ID" value="NZ_CP009654.1"/>
</dbReference>
<evidence type="ECO:0000256" key="1">
    <source>
        <dbReference type="ARBA" id="ARBA00007317"/>
    </source>
</evidence>
<dbReference type="GO" id="GO:0004742">
    <property type="term" value="F:dihydrolipoyllysine-residue acetyltransferase activity"/>
    <property type="evidence" value="ECO:0007669"/>
    <property type="project" value="UniProtKB-UniRule"/>
</dbReference>
<dbReference type="FunFam" id="3.30.559.10:FF:000004">
    <property type="entry name" value="Acetyltransferase component of pyruvate dehydrogenase complex"/>
    <property type="match status" value="1"/>
</dbReference>
<feature type="region of interest" description="Disordered" evidence="10">
    <location>
        <begin position="185"/>
        <end position="211"/>
    </location>
</feature>
<evidence type="ECO:0000256" key="3">
    <source>
        <dbReference type="ARBA" id="ARBA00022679"/>
    </source>
</evidence>
<evidence type="ECO:0000256" key="2">
    <source>
        <dbReference type="ARBA" id="ARBA00011484"/>
    </source>
</evidence>
<feature type="domain" description="Lipoyl-binding" evidence="11">
    <location>
        <begin position="109"/>
        <end position="183"/>
    </location>
</feature>
<dbReference type="AlphaFoldDB" id="A0A1J0KV77"/>
<dbReference type="GO" id="GO:0031405">
    <property type="term" value="F:lipoic acid binding"/>
    <property type="evidence" value="ECO:0007669"/>
    <property type="project" value="TreeGrafter"/>
</dbReference>
<keyword evidence="6 9" id="KW-0012">Acyltransferase</keyword>
<dbReference type="Pfam" id="PF00364">
    <property type="entry name" value="Biotin_lipoyl"/>
    <property type="match status" value="3"/>
</dbReference>
<sequence>MSLEIVKVPDIGDYDSVDVIEVNVSVGDVVSVEDSLITLETDKASMEVPSPVAGKISKITVKVGDKVSEGAAIMEVEVEGAASAEESKAEENNAVPKAADSSSTAASKIVEVEVPDIGDYDSVDIIEVSVKVGDIVEKEDSLITLETDKASMEVPSPVSGKVVEVIAKVGDKVSQGSIILKIESGDSASSAPAKQESASDSSSKAASSEVVDVEVPDIGDYDSVDVIEVSVKAGDKVEKEDSLITLETDKASMEVPSPASGEVVEVIAKVGDKVSQGSLILKIKTAGSVSSTATQSQESKSAPAKQEAPKSVDAAPVASSEIVDNSNAHASPSVRKLARILNVDLSKVKATGRKGRVSKEDCYNYIKTAVTQVQSGKVASSSNSGAGLDLLPDPVVDFSKFGEIETQPLTRINKISAKNLHRNWVKIPHVTFYDDADVTDLEEFRKSKKAFSDKTGIKITPLSFLIKAAAVALKEFPKFNSSLSADGENLIIKKYYNIGFAADTPAGLMVPVVKDADKKGIIEISKDIMDLAGKARDGKLGSKDMTGATFTISSIGVLGTTSFTPIINMPEVAIMGVSKTAIKPVWNGKEFVTKSMLPLSLSTDHRVIDGAYAAKFLTRYCQILSDLREIIM</sequence>
<dbReference type="InterPro" id="IPR001078">
    <property type="entry name" value="2-oxoacid_DH_actylTfrase"/>
</dbReference>
<dbReference type="InterPro" id="IPR050743">
    <property type="entry name" value="2-oxoacid_DH_E2_comp"/>
</dbReference>
<evidence type="ECO:0000256" key="9">
    <source>
        <dbReference type="RuleBase" id="RU361137"/>
    </source>
</evidence>
<dbReference type="GO" id="GO:0005737">
    <property type="term" value="C:cytoplasm"/>
    <property type="evidence" value="ECO:0007669"/>
    <property type="project" value="TreeGrafter"/>
</dbReference>
<evidence type="ECO:0000256" key="6">
    <source>
        <dbReference type="ARBA" id="ARBA00023315"/>
    </source>
</evidence>
<evidence type="ECO:0000259" key="11">
    <source>
        <dbReference type="PROSITE" id="PS50968"/>
    </source>
</evidence>
<gene>
    <name evidence="13" type="primary">aceF</name>
    <name evidence="13" type="ORF">KX01_778</name>
</gene>
<protein>
    <recommendedName>
        <fullName evidence="9">Acetyltransferase component of pyruvate dehydrogenase complex</fullName>
        <ecNumber evidence="9">2.3.1.12</ecNumber>
    </recommendedName>
</protein>
<dbReference type="OrthoDB" id="9805770at2"/>
<evidence type="ECO:0000256" key="7">
    <source>
        <dbReference type="ARBA" id="ARBA00025211"/>
    </source>
</evidence>
<keyword evidence="14" id="KW-1185">Reference proteome</keyword>
<dbReference type="InterPro" id="IPR000089">
    <property type="entry name" value="Biotin_lipoyl"/>
</dbReference>
<dbReference type="Pfam" id="PF02817">
    <property type="entry name" value="E3_binding"/>
    <property type="match status" value="1"/>
</dbReference>
<feature type="compositionally biased region" description="Low complexity" evidence="10">
    <location>
        <begin position="196"/>
        <end position="210"/>
    </location>
</feature>
<dbReference type="InterPro" id="IPR004167">
    <property type="entry name" value="PSBD"/>
</dbReference>
<dbReference type="InterPro" id="IPR011053">
    <property type="entry name" value="Single_hybrid_motif"/>
</dbReference>
<dbReference type="NCBIfam" id="TIGR01348">
    <property type="entry name" value="PDHac_trf_long"/>
    <property type="match status" value="1"/>
</dbReference>
<comment type="catalytic activity">
    <reaction evidence="8 9">
        <text>N(6)-[(R)-dihydrolipoyl]-L-lysyl-[protein] + acetyl-CoA = N(6)-[(R)-S(8)-acetyldihydrolipoyl]-L-lysyl-[protein] + CoA</text>
        <dbReference type="Rhea" id="RHEA:17017"/>
        <dbReference type="Rhea" id="RHEA-COMP:10475"/>
        <dbReference type="Rhea" id="RHEA-COMP:10478"/>
        <dbReference type="ChEBI" id="CHEBI:57287"/>
        <dbReference type="ChEBI" id="CHEBI:57288"/>
        <dbReference type="ChEBI" id="CHEBI:83100"/>
        <dbReference type="ChEBI" id="CHEBI:83111"/>
        <dbReference type="EC" id="2.3.1.12"/>
    </reaction>
</comment>
<dbReference type="SUPFAM" id="SSF52777">
    <property type="entry name" value="CoA-dependent acyltransferases"/>
    <property type="match status" value="1"/>
</dbReference>
<feature type="compositionally biased region" description="Low complexity" evidence="10">
    <location>
        <begin position="92"/>
        <end position="102"/>
    </location>
</feature>
<organism evidence="13 14">
    <name type="scientific">Francisella frigiditurris</name>
    <dbReference type="NCBI Taxonomy" id="1542390"/>
    <lineage>
        <taxon>Bacteria</taxon>
        <taxon>Pseudomonadati</taxon>
        <taxon>Pseudomonadota</taxon>
        <taxon>Gammaproteobacteria</taxon>
        <taxon>Thiotrichales</taxon>
        <taxon>Francisellaceae</taxon>
        <taxon>Francisella</taxon>
    </lineage>
</organism>
<dbReference type="KEGG" id="frc:KX01_778"/>
<dbReference type="PROSITE" id="PS00189">
    <property type="entry name" value="LIPOYL"/>
    <property type="match status" value="3"/>
</dbReference>
<dbReference type="InterPro" id="IPR036625">
    <property type="entry name" value="E3-bd_dom_sf"/>
</dbReference>
<feature type="region of interest" description="Disordered" evidence="10">
    <location>
        <begin position="81"/>
        <end position="102"/>
    </location>
</feature>
<feature type="compositionally biased region" description="Polar residues" evidence="10">
    <location>
        <begin position="290"/>
        <end position="300"/>
    </location>
</feature>
<evidence type="ECO:0000313" key="13">
    <source>
        <dbReference type="EMBL" id="APC97665.1"/>
    </source>
</evidence>
<evidence type="ECO:0000259" key="12">
    <source>
        <dbReference type="PROSITE" id="PS51826"/>
    </source>
</evidence>
<dbReference type="CDD" id="cd06849">
    <property type="entry name" value="lipoyl_domain"/>
    <property type="match status" value="3"/>
</dbReference>
<comment type="similarity">
    <text evidence="1 9">Belongs to the 2-oxoacid dehydrogenase family.</text>
</comment>
<dbReference type="STRING" id="1542390.KX01_778"/>
<reference evidence="14" key="1">
    <citation type="submission" date="2014-10" db="EMBL/GenBank/DDBJ databases">
        <authorList>
            <person name="Kuske C.R."/>
            <person name="Challacombe J.F."/>
            <person name="Daligault H.E."/>
            <person name="Davenport K.W."/>
            <person name="Johnson S.L."/>
            <person name="Siddaramappa S."/>
            <person name="Petersen J.M."/>
        </authorList>
    </citation>
    <scope>NUCLEOTIDE SEQUENCE [LARGE SCALE GENOMIC DNA]</scope>
    <source>
        <strain evidence="14">CA97-1460</strain>
    </source>
</reference>
<dbReference type="EMBL" id="CP009654">
    <property type="protein sequence ID" value="APC97665.1"/>
    <property type="molecule type" value="Genomic_DNA"/>
</dbReference>
<feature type="domain" description="Lipoyl-binding" evidence="11">
    <location>
        <begin position="210"/>
        <end position="284"/>
    </location>
</feature>
<dbReference type="PROSITE" id="PS50968">
    <property type="entry name" value="BIOTINYL_LIPOYL"/>
    <property type="match status" value="3"/>
</dbReference>
<comment type="function">
    <text evidence="7">The pyruvate dehydrogenase complex catalyzes the overall conversion of pyruvate to acetyl-CoA and CO(2). It contains multiple copies of three enzymatic components: pyruvate dehydrogenase (E1), dihydrolipoamide acetyltransferase (E2) and lipoamide dehydrogenase (E3).</text>
</comment>
<dbReference type="PANTHER" id="PTHR43178">
    <property type="entry name" value="DIHYDROLIPOAMIDE ACETYLTRANSFERASE COMPONENT OF PYRUVATE DEHYDROGENASE COMPLEX"/>
    <property type="match status" value="1"/>
</dbReference>
<feature type="domain" description="Peripheral subunit-binding (PSBD)" evidence="12">
    <location>
        <begin position="329"/>
        <end position="366"/>
    </location>
</feature>
<dbReference type="Gene3D" id="3.30.559.10">
    <property type="entry name" value="Chloramphenicol acetyltransferase-like domain"/>
    <property type="match status" value="1"/>
</dbReference>
<dbReference type="SUPFAM" id="SSF51230">
    <property type="entry name" value="Single hybrid motif"/>
    <property type="match status" value="3"/>
</dbReference>
<dbReference type="Gene3D" id="2.40.50.100">
    <property type="match status" value="3"/>
</dbReference>
<keyword evidence="4" id="KW-0677">Repeat</keyword>
<evidence type="ECO:0000256" key="5">
    <source>
        <dbReference type="ARBA" id="ARBA00022823"/>
    </source>
</evidence>
<evidence type="ECO:0000256" key="4">
    <source>
        <dbReference type="ARBA" id="ARBA00022737"/>
    </source>
</evidence>
<dbReference type="PANTHER" id="PTHR43178:SF2">
    <property type="entry name" value="DIHYDROLIPOYLLYSINE-RESIDUE ACETYLTRANSFERASE COMPONENT OF PYRUVATE DEHYDROGENASE COMPLEX"/>
    <property type="match status" value="1"/>
</dbReference>
<feature type="region of interest" description="Disordered" evidence="10">
    <location>
        <begin position="290"/>
        <end position="317"/>
    </location>
</feature>
<evidence type="ECO:0000256" key="8">
    <source>
        <dbReference type="ARBA" id="ARBA00048370"/>
    </source>
</evidence>
<dbReference type="GO" id="GO:0045254">
    <property type="term" value="C:pyruvate dehydrogenase complex"/>
    <property type="evidence" value="ECO:0007669"/>
    <property type="project" value="UniProtKB-UniRule"/>
</dbReference>
<comment type="cofactor">
    <cofactor evidence="9">
        <name>(R)-lipoate</name>
        <dbReference type="ChEBI" id="CHEBI:83088"/>
    </cofactor>
    <text evidence="9">Binds 3 lipoyl cofactors covalently.</text>
</comment>
<keyword evidence="3 9" id="KW-0808">Transferase</keyword>
<dbReference type="EC" id="2.3.1.12" evidence="9"/>
<dbReference type="Gene3D" id="4.10.320.10">
    <property type="entry name" value="E3-binding domain"/>
    <property type="match status" value="1"/>
</dbReference>
<accession>A0A1J0KV77</accession>
<dbReference type="GO" id="GO:0006086">
    <property type="term" value="P:pyruvate decarboxylation to acetyl-CoA"/>
    <property type="evidence" value="ECO:0007669"/>
    <property type="project" value="UniProtKB-UniRule"/>
</dbReference>
<dbReference type="NCBIfam" id="NF008814">
    <property type="entry name" value="PRK11854.1"/>
    <property type="match status" value="1"/>
</dbReference>
<dbReference type="InterPro" id="IPR023213">
    <property type="entry name" value="CAT-like_dom_sf"/>
</dbReference>
<dbReference type="InterPro" id="IPR003016">
    <property type="entry name" value="2-oxoA_DH_lipoyl-BS"/>
</dbReference>
<dbReference type="PROSITE" id="PS51826">
    <property type="entry name" value="PSBD"/>
    <property type="match status" value="1"/>
</dbReference>
<evidence type="ECO:0000313" key="14">
    <source>
        <dbReference type="Proteomes" id="UP000182521"/>
    </source>
</evidence>
<dbReference type="Proteomes" id="UP000182521">
    <property type="component" value="Chromosome"/>
</dbReference>
<dbReference type="SUPFAM" id="SSF47005">
    <property type="entry name" value="Peripheral subunit-binding domain of 2-oxo acid dehydrogenase complex"/>
    <property type="match status" value="1"/>
</dbReference>
<comment type="subunit">
    <text evidence="2 9">Forms a 24-polypeptide structural core with octahedral symmetry.</text>
</comment>